<evidence type="ECO:0000313" key="2">
    <source>
        <dbReference type="EMBL" id="KAK3955690.1"/>
    </source>
</evidence>
<feature type="compositionally biased region" description="Basic and acidic residues" evidence="1">
    <location>
        <begin position="1"/>
        <end position="16"/>
    </location>
</feature>
<dbReference type="Proteomes" id="UP001303222">
    <property type="component" value="Unassembled WGS sequence"/>
</dbReference>
<dbReference type="EMBL" id="MU859073">
    <property type="protein sequence ID" value="KAK3955690.1"/>
    <property type="molecule type" value="Genomic_DNA"/>
</dbReference>
<comment type="caution">
    <text evidence="2">The sequence shown here is derived from an EMBL/GenBank/DDBJ whole genome shotgun (WGS) entry which is preliminary data.</text>
</comment>
<reference evidence="2" key="1">
    <citation type="journal article" date="2023" name="Mol. Phylogenet. Evol.">
        <title>Genome-scale phylogeny and comparative genomics of the fungal order Sordariales.</title>
        <authorList>
            <person name="Hensen N."/>
            <person name="Bonometti L."/>
            <person name="Westerberg I."/>
            <person name="Brannstrom I.O."/>
            <person name="Guillou S."/>
            <person name="Cros-Aarteil S."/>
            <person name="Calhoun S."/>
            <person name="Haridas S."/>
            <person name="Kuo A."/>
            <person name="Mondo S."/>
            <person name="Pangilinan J."/>
            <person name="Riley R."/>
            <person name="LaButti K."/>
            <person name="Andreopoulos B."/>
            <person name="Lipzen A."/>
            <person name="Chen C."/>
            <person name="Yan M."/>
            <person name="Daum C."/>
            <person name="Ng V."/>
            <person name="Clum A."/>
            <person name="Steindorff A."/>
            <person name="Ohm R.A."/>
            <person name="Martin F."/>
            <person name="Silar P."/>
            <person name="Natvig D.O."/>
            <person name="Lalanne C."/>
            <person name="Gautier V."/>
            <person name="Ament-Velasquez S.L."/>
            <person name="Kruys A."/>
            <person name="Hutchinson M.I."/>
            <person name="Powell A.J."/>
            <person name="Barry K."/>
            <person name="Miller A.N."/>
            <person name="Grigoriev I.V."/>
            <person name="Debuchy R."/>
            <person name="Gladieux P."/>
            <person name="Hiltunen Thoren M."/>
            <person name="Johannesson H."/>
        </authorList>
    </citation>
    <scope>NUCLEOTIDE SEQUENCE</scope>
    <source>
        <strain evidence="2">CBS 626.80</strain>
    </source>
</reference>
<name>A0AAN6P0X8_9PEZI</name>
<evidence type="ECO:0000313" key="3">
    <source>
        <dbReference type="Proteomes" id="UP001303222"/>
    </source>
</evidence>
<organism evidence="2 3">
    <name type="scientific">Pseudoneurospora amorphoporcata</name>
    <dbReference type="NCBI Taxonomy" id="241081"/>
    <lineage>
        <taxon>Eukaryota</taxon>
        <taxon>Fungi</taxon>
        <taxon>Dikarya</taxon>
        <taxon>Ascomycota</taxon>
        <taxon>Pezizomycotina</taxon>
        <taxon>Sordariomycetes</taxon>
        <taxon>Sordariomycetidae</taxon>
        <taxon>Sordariales</taxon>
        <taxon>Sordariaceae</taxon>
        <taxon>Pseudoneurospora</taxon>
    </lineage>
</organism>
<protein>
    <submittedName>
        <fullName evidence="2">Uncharacterized protein</fullName>
    </submittedName>
</protein>
<proteinExistence type="predicted"/>
<feature type="region of interest" description="Disordered" evidence="1">
    <location>
        <begin position="193"/>
        <end position="226"/>
    </location>
</feature>
<feature type="compositionally biased region" description="Low complexity" evidence="1">
    <location>
        <begin position="203"/>
        <end position="219"/>
    </location>
</feature>
<reference evidence="2" key="2">
    <citation type="submission" date="2023-06" db="EMBL/GenBank/DDBJ databases">
        <authorList>
            <consortium name="Lawrence Berkeley National Laboratory"/>
            <person name="Mondo S.J."/>
            <person name="Hensen N."/>
            <person name="Bonometti L."/>
            <person name="Westerberg I."/>
            <person name="Brannstrom I.O."/>
            <person name="Guillou S."/>
            <person name="Cros-Aarteil S."/>
            <person name="Calhoun S."/>
            <person name="Haridas S."/>
            <person name="Kuo A."/>
            <person name="Pangilinan J."/>
            <person name="Riley R."/>
            <person name="Labutti K."/>
            <person name="Andreopoulos B."/>
            <person name="Lipzen A."/>
            <person name="Chen C."/>
            <person name="Yanf M."/>
            <person name="Daum C."/>
            <person name="Ng V."/>
            <person name="Clum A."/>
            <person name="Steindorff A."/>
            <person name="Ohm R."/>
            <person name="Martin F."/>
            <person name="Silar P."/>
            <person name="Natvig D."/>
            <person name="Lalanne C."/>
            <person name="Gautier V."/>
            <person name="Ament-Velasquez S.L."/>
            <person name="Kruys A."/>
            <person name="Hutchinson M.I."/>
            <person name="Powell A.J."/>
            <person name="Barry K."/>
            <person name="Miller A.N."/>
            <person name="Grigoriev I.V."/>
            <person name="Debuchy R."/>
            <person name="Gladieux P."/>
            <person name="Thoren M.H."/>
            <person name="Johannesson H."/>
        </authorList>
    </citation>
    <scope>NUCLEOTIDE SEQUENCE</scope>
    <source>
        <strain evidence="2">CBS 626.80</strain>
    </source>
</reference>
<feature type="region of interest" description="Disordered" evidence="1">
    <location>
        <begin position="1"/>
        <end position="29"/>
    </location>
</feature>
<dbReference type="AlphaFoldDB" id="A0AAN6P0X8"/>
<sequence length="509" mass="57229">MKEVQRILKDKNRTSSREAQGADKLTMPNMHEVVVYPGAKHGFAVRGDREDPLQKERGDKSEDQAHLLLSHDFDRSVDEAPREPNLVRAELLSMSKSQLIAAFLELQDRADQYLSHIESSLRSQQTQAELLTSIELHLDIPPQLTESHHQHVALDHALTWNEIYGPDSNLLIQTSTLQTQVSTRRLTFIRDHIRESGGGGGSSSSSSSSFPTSPHSNSSNGAGLSPLNPPTLCKHVLSTHLERIPLGSFLAGSSDPEAPQNMLSLKQIALGMSIREFIESFATENEDEDEEGGGGHGVEKDDNELWRRMDTPLLRALATPEISDAAWNRMGFLGAWFRALRSGHFEVERMRFLMGLQREARERAKQERAVPMVCGECREEKILGVGTCVENEVKTRLVRAEGRLLEWWRGGREEVERVVEGIVERFREEDRNEARKAYEEFARSMNTVGTTDGHGTDDAESVEAHAEQQGPEYPVPIPAEDLGHAGRYEPEFQPREINQLVRQVHMMNL</sequence>
<feature type="region of interest" description="Disordered" evidence="1">
    <location>
        <begin position="447"/>
        <end position="475"/>
    </location>
</feature>
<gene>
    <name evidence="2" type="ORF">QBC32DRAFT_395284</name>
</gene>
<accession>A0AAN6P0X8</accession>
<keyword evidence="3" id="KW-1185">Reference proteome</keyword>
<evidence type="ECO:0000256" key="1">
    <source>
        <dbReference type="SAM" id="MobiDB-lite"/>
    </source>
</evidence>
<feature type="compositionally biased region" description="Basic and acidic residues" evidence="1">
    <location>
        <begin position="454"/>
        <end position="466"/>
    </location>
</feature>